<dbReference type="PANTHER" id="PTHR14052:SF0">
    <property type="entry name" value="ORIGIN RECOGNITION COMPLEX SUBUNIT 2"/>
    <property type="match status" value="1"/>
</dbReference>
<dbReference type="InterPro" id="IPR056772">
    <property type="entry name" value="RecA-like_ORC2"/>
</dbReference>
<comment type="subcellular location">
    <subcellularLocation>
        <location evidence="1 5">Nucleus</location>
    </subcellularLocation>
</comment>
<keyword evidence="4 5" id="KW-0539">Nucleus</keyword>
<evidence type="ECO:0000313" key="9">
    <source>
        <dbReference type="EMBL" id="ODV96239.1"/>
    </source>
</evidence>
<evidence type="ECO:0000259" key="7">
    <source>
        <dbReference type="Pfam" id="PF04084"/>
    </source>
</evidence>
<keyword evidence="10" id="KW-1185">Reference proteome</keyword>
<name>A0A1E4TWY2_PACTA</name>
<evidence type="ECO:0000256" key="5">
    <source>
        <dbReference type="RuleBase" id="RU368084"/>
    </source>
</evidence>
<evidence type="ECO:0000256" key="2">
    <source>
        <dbReference type="ARBA" id="ARBA00007421"/>
    </source>
</evidence>
<dbReference type="AlphaFoldDB" id="A0A1E4TWY2"/>
<evidence type="ECO:0000256" key="3">
    <source>
        <dbReference type="ARBA" id="ARBA00022705"/>
    </source>
</evidence>
<evidence type="ECO:0000256" key="4">
    <source>
        <dbReference type="ARBA" id="ARBA00023242"/>
    </source>
</evidence>
<dbReference type="GO" id="GO:0003688">
    <property type="term" value="F:DNA replication origin binding"/>
    <property type="evidence" value="ECO:0007669"/>
    <property type="project" value="UniProtKB-UniRule"/>
</dbReference>
<comment type="similarity">
    <text evidence="2 5">Belongs to the ORC2 family.</text>
</comment>
<evidence type="ECO:0000313" key="10">
    <source>
        <dbReference type="Proteomes" id="UP000094236"/>
    </source>
</evidence>
<dbReference type="InterPro" id="IPR056773">
    <property type="entry name" value="WHD_ORC2"/>
</dbReference>
<comment type="subunit">
    <text evidence="5">Component of the origin recognition complex (ORC).</text>
</comment>
<feature type="region of interest" description="Disordered" evidence="6">
    <location>
        <begin position="1"/>
        <end position="57"/>
    </location>
</feature>
<dbReference type="Proteomes" id="UP000094236">
    <property type="component" value="Unassembled WGS sequence"/>
</dbReference>
<feature type="compositionally biased region" description="Basic and acidic residues" evidence="6">
    <location>
        <begin position="1"/>
        <end position="14"/>
    </location>
</feature>
<proteinExistence type="inferred from homology"/>
<reference evidence="10" key="1">
    <citation type="submission" date="2016-05" db="EMBL/GenBank/DDBJ databases">
        <title>Comparative genomics of biotechnologically important yeasts.</title>
        <authorList>
            <consortium name="DOE Joint Genome Institute"/>
            <person name="Riley R."/>
            <person name="Haridas S."/>
            <person name="Wolfe K.H."/>
            <person name="Lopes M.R."/>
            <person name="Hittinger C.T."/>
            <person name="Goker M."/>
            <person name="Salamov A."/>
            <person name="Wisecaver J."/>
            <person name="Long T.M."/>
            <person name="Aerts A.L."/>
            <person name="Barry K."/>
            <person name="Choi C."/>
            <person name="Clum A."/>
            <person name="Coughlan A.Y."/>
            <person name="Deshpande S."/>
            <person name="Douglass A.P."/>
            <person name="Hanson S.J."/>
            <person name="Klenk H.-P."/>
            <person name="Labutti K."/>
            <person name="Lapidus A."/>
            <person name="Lindquist E."/>
            <person name="Lipzen A."/>
            <person name="Meier-Kolthoff J.P."/>
            <person name="Ohm R.A."/>
            <person name="Otillar R.P."/>
            <person name="Pangilinan J."/>
            <person name="Peng Y."/>
            <person name="Rokas A."/>
            <person name="Rosa C.A."/>
            <person name="Scheuner C."/>
            <person name="Sibirny A.A."/>
            <person name="Slot J.C."/>
            <person name="Stielow J.B."/>
            <person name="Sun H."/>
            <person name="Kurtzman C.P."/>
            <person name="Blackwell M."/>
            <person name="Grigoriev I.V."/>
            <person name="Jeffries T.W."/>
        </authorList>
    </citation>
    <scope>NUCLEOTIDE SEQUENCE [LARGE SCALE GENOMIC DNA]</scope>
    <source>
        <strain evidence="10">NRRL Y-2460</strain>
    </source>
</reference>
<dbReference type="PANTHER" id="PTHR14052">
    <property type="entry name" value="ORIGIN RECOGNITION COMPLEX SUBUNIT 2"/>
    <property type="match status" value="1"/>
</dbReference>
<accession>A0A1E4TWY2</accession>
<dbReference type="OrthoDB" id="346673at2759"/>
<evidence type="ECO:0000256" key="1">
    <source>
        <dbReference type="ARBA" id="ARBA00004123"/>
    </source>
</evidence>
<evidence type="ECO:0000259" key="8">
    <source>
        <dbReference type="Pfam" id="PF24882"/>
    </source>
</evidence>
<dbReference type="EMBL" id="KV454013">
    <property type="protein sequence ID" value="ODV96239.1"/>
    <property type="molecule type" value="Genomic_DNA"/>
</dbReference>
<dbReference type="STRING" id="669874.A0A1E4TWY2"/>
<dbReference type="GO" id="GO:0005664">
    <property type="term" value="C:nuclear origin of replication recognition complex"/>
    <property type="evidence" value="ECO:0007669"/>
    <property type="project" value="UniProtKB-UniRule"/>
</dbReference>
<organism evidence="9 10">
    <name type="scientific">Pachysolen tannophilus NRRL Y-2460</name>
    <dbReference type="NCBI Taxonomy" id="669874"/>
    <lineage>
        <taxon>Eukaryota</taxon>
        <taxon>Fungi</taxon>
        <taxon>Dikarya</taxon>
        <taxon>Ascomycota</taxon>
        <taxon>Saccharomycotina</taxon>
        <taxon>Pichiomycetes</taxon>
        <taxon>Pachysolenaceae</taxon>
        <taxon>Pachysolen</taxon>
    </lineage>
</organism>
<dbReference type="Pfam" id="PF04084">
    <property type="entry name" value="RecA-like_ORC2"/>
    <property type="match status" value="1"/>
</dbReference>
<dbReference type="Pfam" id="PF24882">
    <property type="entry name" value="WHD_ORC2"/>
    <property type="match status" value="1"/>
</dbReference>
<dbReference type="InterPro" id="IPR007220">
    <property type="entry name" value="ORC2"/>
</dbReference>
<comment type="function">
    <text evidence="5">Component of the origin recognition complex (ORC) that binds origins of replication. DNA-binding is ATP-dependent. ORC is required to assemble the pre-replication complex necessary to initiate DNA replication.</text>
</comment>
<evidence type="ECO:0000256" key="6">
    <source>
        <dbReference type="SAM" id="MobiDB-lite"/>
    </source>
</evidence>
<gene>
    <name evidence="9" type="ORF">PACTADRAFT_57054</name>
</gene>
<protein>
    <recommendedName>
        <fullName evidence="5">Origin recognition complex subunit 2</fullName>
    </recommendedName>
</protein>
<feature type="domain" description="Origin recognition complex subunit 2 RecA-like" evidence="7">
    <location>
        <begin position="264"/>
        <end position="456"/>
    </location>
</feature>
<feature type="domain" description="Origin recognition complex subunit 2 winged-helix" evidence="8">
    <location>
        <begin position="531"/>
        <end position="589"/>
    </location>
</feature>
<dbReference type="GO" id="GO:0006260">
    <property type="term" value="P:DNA replication"/>
    <property type="evidence" value="ECO:0007669"/>
    <property type="project" value="UniProtKB-UniRule"/>
</dbReference>
<keyword evidence="3 5" id="KW-0235">DNA replication</keyword>
<sequence length="601" mass="68865">MSKEQGKEQAKYSDEEIFTSRSKERAGIINILSPSKRSRNGRSGRGGSPSHSISPNKRGIIKMINKDRLLLAASASPAKTPNGRSGIPSPLKRSYTELDQSARKRATRSLFSELMGVSDDNDINGLLTENEKSLADKIIEASKKDGLTPILRESDSDENSEVDEMPTVRDKLLEIEVELSPSKRKKFIPTPIPKKNDFDSLLLEKDDGKSLFTDGFEGFFEQHNNANRKRKSNISGNTMVKAPKLEYHDFLMLSKLNKLFFHNERENLINLHRSMFTQWYFELMQGFSLGFYGVGSKREIILEFVKEFLISNKFEFIKIKPKAVVVNGYNPDTSLKEILDIIIPILIPNYKKLKLPRQPQELISAILKYFHTKKKLDKNKKQQQHNFLNFKKLPKLILLIHNIDGESLRDDRTQYILSKLSTINELWFISTLDHINTPIMWDSSKMSEFNFVWHDLTTFENYNVELSFKDILSLGQSNDFVGSKGAKYVLTSLTSNARSLYRVLISNQLQNMEDDSEIISNPQLRQSLVGNIKHGLEFKHLFNLCLEEFIASNEISFRTVLGEFVEHKMCNLVKDGSGTEIVYVPFGLEEMAKLLEEELDD</sequence>